<evidence type="ECO:0000259" key="8">
    <source>
        <dbReference type="PROSITE" id="PS50928"/>
    </source>
</evidence>
<evidence type="ECO:0000256" key="1">
    <source>
        <dbReference type="ARBA" id="ARBA00004651"/>
    </source>
</evidence>
<feature type="transmembrane region" description="Helical" evidence="7">
    <location>
        <begin position="226"/>
        <end position="252"/>
    </location>
</feature>
<evidence type="ECO:0000313" key="9">
    <source>
        <dbReference type="EMBL" id="MBE3001235.1"/>
    </source>
</evidence>
<feature type="transmembrane region" description="Helical" evidence="7">
    <location>
        <begin position="60"/>
        <end position="82"/>
    </location>
</feature>
<dbReference type="InterPro" id="IPR050901">
    <property type="entry name" value="BP-dep_ABC_trans_perm"/>
</dbReference>
<dbReference type="Gene3D" id="1.10.3720.10">
    <property type="entry name" value="MetI-like"/>
    <property type="match status" value="1"/>
</dbReference>
<reference evidence="9 10" key="1">
    <citation type="submission" date="2020-09" db="EMBL/GenBank/DDBJ databases">
        <title>Diversity and distribution of actinomycetes associated with coral in the coast of Hainan.</title>
        <authorList>
            <person name="Li F."/>
        </authorList>
    </citation>
    <scope>NUCLEOTIDE SEQUENCE [LARGE SCALE GENOMIC DNA]</scope>
    <source>
        <strain evidence="9 10">HNM0947</strain>
    </source>
</reference>
<comment type="caution">
    <text evidence="9">The sequence shown here is derived from an EMBL/GenBank/DDBJ whole genome shotgun (WGS) entry which is preliminary data.</text>
</comment>
<protein>
    <submittedName>
        <fullName evidence="9">Carbohydrate ABC transporter permease</fullName>
    </submittedName>
</protein>
<feature type="transmembrane region" description="Helical" evidence="7">
    <location>
        <begin position="172"/>
        <end position="193"/>
    </location>
</feature>
<feature type="domain" description="ABC transmembrane type-1" evidence="8">
    <location>
        <begin position="56"/>
        <end position="247"/>
    </location>
</feature>
<organism evidence="9 10">
    <name type="scientific">Nocardiopsis coralli</name>
    <dbReference type="NCBI Taxonomy" id="2772213"/>
    <lineage>
        <taxon>Bacteria</taxon>
        <taxon>Bacillati</taxon>
        <taxon>Actinomycetota</taxon>
        <taxon>Actinomycetes</taxon>
        <taxon>Streptosporangiales</taxon>
        <taxon>Nocardiopsidaceae</taxon>
        <taxon>Nocardiopsis</taxon>
    </lineage>
</organism>
<evidence type="ECO:0000256" key="5">
    <source>
        <dbReference type="ARBA" id="ARBA00022989"/>
    </source>
</evidence>
<dbReference type="Proteomes" id="UP000806528">
    <property type="component" value="Unassembled WGS sequence"/>
</dbReference>
<comment type="subcellular location">
    <subcellularLocation>
        <location evidence="1 7">Cell membrane</location>
        <topology evidence="1 7">Multi-pass membrane protein</topology>
    </subcellularLocation>
</comment>
<dbReference type="SUPFAM" id="SSF161098">
    <property type="entry name" value="MetI-like"/>
    <property type="match status" value="1"/>
</dbReference>
<keyword evidence="10" id="KW-1185">Reference proteome</keyword>
<dbReference type="PANTHER" id="PTHR32243">
    <property type="entry name" value="MALTOSE TRANSPORT SYSTEM PERMEASE-RELATED"/>
    <property type="match status" value="1"/>
</dbReference>
<dbReference type="EMBL" id="JADBGI010000022">
    <property type="protein sequence ID" value="MBE3001235.1"/>
    <property type="molecule type" value="Genomic_DNA"/>
</dbReference>
<dbReference type="CDD" id="cd06261">
    <property type="entry name" value="TM_PBP2"/>
    <property type="match status" value="1"/>
</dbReference>
<name>A0ABR9PBZ5_9ACTN</name>
<proteinExistence type="inferred from homology"/>
<evidence type="ECO:0000256" key="6">
    <source>
        <dbReference type="ARBA" id="ARBA00023136"/>
    </source>
</evidence>
<feature type="transmembrane region" description="Helical" evidence="7">
    <location>
        <begin position="94"/>
        <end position="115"/>
    </location>
</feature>
<keyword evidence="3" id="KW-1003">Cell membrane</keyword>
<evidence type="ECO:0000256" key="7">
    <source>
        <dbReference type="RuleBase" id="RU363032"/>
    </source>
</evidence>
<keyword evidence="4 7" id="KW-0812">Transmembrane</keyword>
<keyword evidence="6 7" id="KW-0472">Membrane</keyword>
<evidence type="ECO:0000256" key="2">
    <source>
        <dbReference type="ARBA" id="ARBA00022448"/>
    </source>
</evidence>
<dbReference type="PROSITE" id="PS50928">
    <property type="entry name" value="ABC_TM1"/>
    <property type="match status" value="1"/>
</dbReference>
<evidence type="ECO:0000313" key="10">
    <source>
        <dbReference type="Proteomes" id="UP000806528"/>
    </source>
</evidence>
<dbReference type="InterPro" id="IPR000515">
    <property type="entry name" value="MetI-like"/>
</dbReference>
<dbReference type="PANTHER" id="PTHR32243:SF18">
    <property type="entry name" value="INNER MEMBRANE ABC TRANSPORTER PERMEASE PROTEIN YCJP"/>
    <property type="match status" value="1"/>
</dbReference>
<comment type="similarity">
    <text evidence="7">Belongs to the binding-protein-dependent transport system permease family.</text>
</comment>
<dbReference type="Pfam" id="PF00528">
    <property type="entry name" value="BPD_transp_1"/>
    <property type="match status" value="1"/>
</dbReference>
<gene>
    <name evidence="9" type="ORF">IDM40_21435</name>
</gene>
<dbReference type="InterPro" id="IPR035906">
    <property type="entry name" value="MetI-like_sf"/>
</dbReference>
<keyword evidence="2 7" id="KW-0813">Transport</keyword>
<evidence type="ECO:0000256" key="3">
    <source>
        <dbReference type="ARBA" id="ARBA00022475"/>
    </source>
</evidence>
<evidence type="ECO:0000256" key="4">
    <source>
        <dbReference type="ARBA" id="ARBA00022692"/>
    </source>
</evidence>
<sequence length="262" mass="28320">MVLITLIALGPIYWVVVSAFKTPQEIIRPTPTLWPQTWTTHNFSRLLETTPYTTYLSNSLLVALGTTVLTVVLAVCAAYGLYRLEVPGSGMIAGLILVAFMIPGTLLIVPLYGILSDIGLINSLAGLILVNVAFTAPFCTWLLRGFIMSVPKEIDEAAAIDGAGPVRTMFQIVLPLMAPGLATAVVYSFVFAWTEYVYATQFILDDRLHTLPIGLSAIVGQYTIDWGLVMAGTVFTILPTLILFIVAGRYFVGGLITGANKT</sequence>
<accession>A0ABR9PBZ5</accession>
<keyword evidence="5 7" id="KW-1133">Transmembrane helix</keyword>
<feature type="transmembrane region" description="Helical" evidence="7">
    <location>
        <begin position="121"/>
        <end position="143"/>
    </location>
</feature>